<name>X0Z8R8_9ZZZZ</name>
<dbReference type="GO" id="GO:2001070">
    <property type="term" value="F:starch binding"/>
    <property type="evidence" value="ECO:0007669"/>
    <property type="project" value="InterPro"/>
</dbReference>
<comment type="caution">
    <text evidence="2">The sequence shown here is derived from an EMBL/GenBank/DDBJ whole genome shotgun (WGS) entry which is preliminary data.</text>
</comment>
<dbReference type="EMBL" id="BARS01055357">
    <property type="protein sequence ID" value="GAG44896.1"/>
    <property type="molecule type" value="Genomic_DNA"/>
</dbReference>
<dbReference type="InterPro" id="IPR014756">
    <property type="entry name" value="Ig_E-set"/>
</dbReference>
<dbReference type="InterPro" id="IPR004193">
    <property type="entry name" value="Glyco_hydro_13_N"/>
</dbReference>
<dbReference type="Gene3D" id="2.60.40.10">
    <property type="entry name" value="Immunoglobulins"/>
    <property type="match status" value="1"/>
</dbReference>
<protein>
    <recommendedName>
        <fullName evidence="1">CBM20 domain-containing protein</fullName>
    </recommendedName>
</protein>
<dbReference type="InterPro" id="IPR002044">
    <property type="entry name" value="CBM20"/>
</dbReference>
<dbReference type="AlphaFoldDB" id="X0Z8R8"/>
<dbReference type="SMART" id="SM01065">
    <property type="entry name" value="CBM_2"/>
    <property type="match status" value="1"/>
</dbReference>
<evidence type="ECO:0000313" key="2">
    <source>
        <dbReference type="EMBL" id="GAG44896.1"/>
    </source>
</evidence>
<accession>X0Z8R8</accession>
<dbReference type="InterPro" id="IPR013783">
    <property type="entry name" value="Ig-like_fold"/>
</dbReference>
<dbReference type="GO" id="GO:0005975">
    <property type="term" value="P:carbohydrate metabolic process"/>
    <property type="evidence" value="ECO:0007669"/>
    <property type="project" value="InterPro"/>
</dbReference>
<dbReference type="CDD" id="cd07184">
    <property type="entry name" value="E_set_Isoamylase_like_N"/>
    <property type="match status" value="1"/>
</dbReference>
<organism evidence="2">
    <name type="scientific">marine sediment metagenome</name>
    <dbReference type="NCBI Taxonomy" id="412755"/>
    <lineage>
        <taxon>unclassified sequences</taxon>
        <taxon>metagenomes</taxon>
        <taxon>ecological metagenomes</taxon>
    </lineage>
</organism>
<evidence type="ECO:0000259" key="1">
    <source>
        <dbReference type="SMART" id="SM01065"/>
    </source>
</evidence>
<proteinExistence type="predicted"/>
<gene>
    <name evidence="2" type="ORF">S01H1_81747</name>
</gene>
<sequence length="120" mass="13720">MDEAMIEKESVGKSGRVRVTFELPSALWVERVNLVGDFNDWDTTATPLTRDRTHDDWRVTVELPVGQRYLFRYLLDGQEWLNEWHADDYLQTDDGLYDSVVDLVSAGVPPGIPVLSHEEG</sequence>
<reference evidence="2" key="1">
    <citation type="journal article" date="2014" name="Front. Microbiol.">
        <title>High frequency of phylogenetically diverse reductive dehalogenase-homologous genes in deep subseafloor sedimentary metagenomes.</title>
        <authorList>
            <person name="Kawai M."/>
            <person name="Futagami T."/>
            <person name="Toyoda A."/>
            <person name="Takaki Y."/>
            <person name="Nishi S."/>
            <person name="Hori S."/>
            <person name="Arai W."/>
            <person name="Tsubouchi T."/>
            <person name="Morono Y."/>
            <person name="Uchiyama I."/>
            <person name="Ito T."/>
            <person name="Fujiyama A."/>
            <person name="Inagaki F."/>
            <person name="Takami H."/>
        </authorList>
    </citation>
    <scope>NUCLEOTIDE SEQUENCE</scope>
    <source>
        <strain evidence="2">Expedition CK06-06</strain>
    </source>
</reference>
<dbReference type="SUPFAM" id="SSF81296">
    <property type="entry name" value="E set domains"/>
    <property type="match status" value="1"/>
</dbReference>
<feature type="domain" description="CBM20" evidence="1">
    <location>
        <begin position="16"/>
        <end position="102"/>
    </location>
</feature>
<dbReference type="Pfam" id="PF02922">
    <property type="entry name" value="CBM_48"/>
    <property type="match status" value="1"/>
</dbReference>
<dbReference type="GO" id="GO:0004553">
    <property type="term" value="F:hydrolase activity, hydrolyzing O-glycosyl compounds"/>
    <property type="evidence" value="ECO:0007669"/>
    <property type="project" value="InterPro"/>
</dbReference>